<sequence>MIKGADKGDRSYCINIWNLAPDDELHDIAIEANKIRNIVEGRPRYFATRNCDELVLQYRLSRTVSPVFAVKKHADFFEKFRPDTTGNHAFDPKRCQLPLFLSDYEKDYHQGGFHFINNAGQELLFGQDVEVTASDLVIWKYSNIHCVREVKALNENTGFYRIIFPLFDNMASKETL</sequence>
<accession>A0AAE9YQL8</accession>
<dbReference type="Proteomes" id="UP000032568">
    <property type="component" value="Chromosome"/>
</dbReference>
<evidence type="ECO:0000313" key="1">
    <source>
        <dbReference type="EMBL" id="WDD99270.1"/>
    </source>
</evidence>
<organism evidence="1 2">
    <name type="scientific">Thalassomonas actiniarum</name>
    <dbReference type="NCBI Taxonomy" id="485447"/>
    <lineage>
        <taxon>Bacteria</taxon>
        <taxon>Pseudomonadati</taxon>
        <taxon>Pseudomonadota</taxon>
        <taxon>Gammaproteobacteria</taxon>
        <taxon>Alteromonadales</taxon>
        <taxon>Colwelliaceae</taxon>
        <taxon>Thalassomonas</taxon>
    </lineage>
</organism>
<dbReference type="RefSeq" id="WP_044835297.1">
    <property type="nucleotide sequence ID" value="NZ_CP059735.1"/>
</dbReference>
<dbReference type="KEGG" id="tact:SG35_000845"/>
<reference evidence="1 2" key="2">
    <citation type="journal article" date="2022" name="Mar. Drugs">
        <title>Bioassay-Guided Fractionation Leads to the Detection of Cholic Acid Generated by the Rare Thalassomonas sp.</title>
        <authorList>
            <person name="Pheiffer F."/>
            <person name="Schneider Y.K."/>
            <person name="Hansen E.H."/>
            <person name="Andersen J.H."/>
            <person name="Isaksson J."/>
            <person name="Busche T."/>
            <person name="R C."/>
            <person name="Kalinowski J."/>
            <person name="Zyl L.V."/>
            <person name="Trindade M."/>
        </authorList>
    </citation>
    <scope>NUCLEOTIDE SEQUENCE [LARGE SCALE GENOMIC DNA]</scope>
    <source>
        <strain evidence="1 2">A5K-106</strain>
    </source>
</reference>
<dbReference type="AlphaFoldDB" id="A0AAE9YQL8"/>
<proteinExistence type="predicted"/>
<gene>
    <name evidence="1" type="ORF">SG35_000845</name>
</gene>
<protein>
    <submittedName>
        <fullName evidence="1">Uncharacterized protein</fullName>
    </submittedName>
</protein>
<evidence type="ECO:0000313" key="2">
    <source>
        <dbReference type="Proteomes" id="UP000032568"/>
    </source>
</evidence>
<dbReference type="EMBL" id="CP059735">
    <property type="protein sequence ID" value="WDD99270.1"/>
    <property type="molecule type" value="Genomic_DNA"/>
</dbReference>
<name>A0AAE9YQL8_9GAMM</name>
<reference evidence="1 2" key="1">
    <citation type="journal article" date="2015" name="Genome Announc.">
        <title>Draft Genome Sequences of Marine Isolates of Thalassomonas viridans and Thalassomonas actiniarum.</title>
        <authorList>
            <person name="Olonade I."/>
            <person name="van Zyl L.J."/>
            <person name="Trindade M."/>
        </authorList>
    </citation>
    <scope>NUCLEOTIDE SEQUENCE [LARGE SCALE GENOMIC DNA]</scope>
    <source>
        <strain evidence="1 2">A5K-106</strain>
    </source>
</reference>
<keyword evidence="2" id="KW-1185">Reference proteome</keyword>